<organism evidence="1 2">
    <name type="scientific">Xenorhabdus innexi</name>
    <dbReference type="NCBI Taxonomy" id="290109"/>
    <lineage>
        <taxon>Bacteria</taxon>
        <taxon>Pseudomonadati</taxon>
        <taxon>Pseudomonadota</taxon>
        <taxon>Gammaproteobacteria</taxon>
        <taxon>Enterobacterales</taxon>
        <taxon>Morganellaceae</taxon>
        <taxon>Xenorhabdus</taxon>
    </lineage>
</organism>
<proteinExistence type="predicted"/>
<protein>
    <submittedName>
        <fullName evidence="1">Uncharacterized protein</fullName>
    </submittedName>
</protein>
<name>A0A1N6MRF2_9GAMM</name>
<dbReference type="EMBL" id="FTLG01000019">
    <property type="protein sequence ID" value="SIP71416.1"/>
    <property type="molecule type" value="Genomic_DNA"/>
</dbReference>
<gene>
    <name evidence="1" type="ORF">XIS1_1150033</name>
</gene>
<evidence type="ECO:0000313" key="2">
    <source>
        <dbReference type="Proteomes" id="UP000196435"/>
    </source>
</evidence>
<evidence type="ECO:0000313" key="1">
    <source>
        <dbReference type="EMBL" id="SIP71416.1"/>
    </source>
</evidence>
<dbReference type="AlphaFoldDB" id="A0A1N6MRF2"/>
<accession>A0A1N6MRF2</accession>
<reference evidence="2" key="1">
    <citation type="submission" date="2016-12" db="EMBL/GenBank/DDBJ databases">
        <authorList>
            <person name="Gaudriault S."/>
        </authorList>
    </citation>
    <scope>NUCLEOTIDE SEQUENCE [LARGE SCALE GENOMIC DNA]</scope>
    <source>
        <strain evidence="2">HGB1681 (deposited as PTA-6826 in the American Type Culture Collection)</strain>
    </source>
</reference>
<sequence length="64" mass="7729">MKIILLYNVGHYSDQHFFIAHNFNYIGWHFSVLRLKAHNEKKEYGHDGHNSYRILFTDSWVFTA</sequence>
<dbReference type="Proteomes" id="UP000196435">
    <property type="component" value="Unassembled WGS sequence"/>
</dbReference>